<accession>A0A2P2NKI3</accession>
<organism evidence="1">
    <name type="scientific">Rhizophora mucronata</name>
    <name type="common">Asiatic mangrove</name>
    <dbReference type="NCBI Taxonomy" id="61149"/>
    <lineage>
        <taxon>Eukaryota</taxon>
        <taxon>Viridiplantae</taxon>
        <taxon>Streptophyta</taxon>
        <taxon>Embryophyta</taxon>
        <taxon>Tracheophyta</taxon>
        <taxon>Spermatophyta</taxon>
        <taxon>Magnoliopsida</taxon>
        <taxon>eudicotyledons</taxon>
        <taxon>Gunneridae</taxon>
        <taxon>Pentapetalae</taxon>
        <taxon>rosids</taxon>
        <taxon>fabids</taxon>
        <taxon>Malpighiales</taxon>
        <taxon>Rhizophoraceae</taxon>
        <taxon>Rhizophora</taxon>
    </lineage>
</organism>
<name>A0A2P2NKI3_RHIMU</name>
<dbReference type="AlphaFoldDB" id="A0A2P2NKI3"/>
<sequence length="26" mass="2711">MNQSVQQHLSGLSASESHLAIAAAIF</sequence>
<evidence type="ECO:0000313" key="1">
    <source>
        <dbReference type="EMBL" id="MBX42900.1"/>
    </source>
</evidence>
<reference evidence="1" key="1">
    <citation type="submission" date="2018-02" db="EMBL/GenBank/DDBJ databases">
        <title>Rhizophora mucronata_Transcriptome.</title>
        <authorList>
            <person name="Meera S.P."/>
            <person name="Sreeshan A."/>
            <person name="Augustine A."/>
        </authorList>
    </citation>
    <scope>NUCLEOTIDE SEQUENCE</scope>
    <source>
        <tissue evidence="1">Leaf</tissue>
    </source>
</reference>
<proteinExistence type="predicted"/>
<dbReference type="EMBL" id="GGEC01062416">
    <property type="protein sequence ID" value="MBX42900.1"/>
    <property type="molecule type" value="Transcribed_RNA"/>
</dbReference>
<protein>
    <submittedName>
        <fullName evidence="1">Uncharacterized protein</fullName>
    </submittedName>
</protein>